<accession>A0A066W153</accession>
<dbReference type="Gene3D" id="4.10.280.10">
    <property type="entry name" value="Helix-loop-helix DNA-binding domain"/>
    <property type="match status" value="1"/>
</dbReference>
<keyword evidence="2" id="KW-1185">Reference proteome</keyword>
<dbReference type="STRING" id="1037660.A0A066W153"/>
<dbReference type="InterPro" id="IPR036638">
    <property type="entry name" value="HLH_DNA-bd_sf"/>
</dbReference>
<dbReference type="GeneID" id="25261523"/>
<name>A0A066W153_TILAU</name>
<dbReference type="HOGENOM" id="CLU_1929065_0_0_1"/>
<comment type="caution">
    <text evidence="1">The sequence shown here is derived from an EMBL/GenBank/DDBJ whole genome shotgun (WGS) entry which is preliminary data.</text>
</comment>
<organism evidence="1 2">
    <name type="scientific">Tilletiaria anomala (strain ATCC 24038 / CBS 436.72 / UBC 951)</name>
    <dbReference type="NCBI Taxonomy" id="1037660"/>
    <lineage>
        <taxon>Eukaryota</taxon>
        <taxon>Fungi</taxon>
        <taxon>Dikarya</taxon>
        <taxon>Basidiomycota</taxon>
        <taxon>Ustilaginomycotina</taxon>
        <taxon>Exobasidiomycetes</taxon>
        <taxon>Georgefischeriales</taxon>
        <taxon>Tilletiariaceae</taxon>
        <taxon>Tilletiaria</taxon>
    </lineage>
</organism>
<reference evidence="1 2" key="1">
    <citation type="submission" date="2014-05" db="EMBL/GenBank/DDBJ databases">
        <title>Draft genome sequence of a rare smut relative, Tilletiaria anomala UBC 951.</title>
        <authorList>
            <consortium name="DOE Joint Genome Institute"/>
            <person name="Toome M."/>
            <person name="Kuo A."/>
            <person name="Henrissat B."/>
            <person name="Lipzen A."/>
            <person name="Tritt A."/>
            <person name="Yoshinaga Y."/>
            <person name="Zane M."/>
            <person name="Barry K."/>
            <person name="Grigoriev I.V."/>
            <person name="Spatafora J.W."/>
            <person name="Aimea M.C."/>
        </authorList>
    </citation>
    <scope>NUCLEOTIDE SEQUENCE [LARGE SCALE GENOMIC DNA]</scope>
    <source>
        <strain evidence="1 2">UBC 951</strain>
    </source>
</reference>
<dbReference type="Proteomes" id="UP000027361">
    <property type="component" value="Unassembled WGS sequence"/>
</dbReference>
<gene>
    <name evidence="1" type="ORF">K437DRAFT_137795</name>
</gene>
<evidence type="ECO:0000313" key="2">
    <source>
        <dbReference type="Proteomes" id="UP000027361"/>
    </source>
</evidence>
<dbReference type="AlphaFoldDB" id="A0A066W153"/>
<evidence type="ECO:0008006" key="3">
    <source>
        <dbReference type="Google" id="ProtNLM"/>
    </source>
</evidence>
<proteinExistence type="predicted"/>
<dbReference type="SUPFAM" id="SSF47459">
    <property type="entry name" value="HLH, helix-loop-helix DNA-binding domain"/>
    <property type="match status" value="1"/>
</dbReference>
<protein>
    <recommendedName>
        <fullName evidence="3">BHLH domain-containing protein</fullName>
    </recommendedName>
</protein>
<dbReference type="RefSeq" id="XP_013242794.1">
    <property type="nucleotide sequence ID" value="XM_013387340.1"/>
</dbReference>
<dbReference type="InParanoid" id="A0A066W153"/>
<evidence type="ECO:0000313" key="1">
    <source>
        <dbReference type="EMBL" id="KDN44520.1"/>
    </source>
</evidence>
<dbReference type="EMBL" id="JMSN01000051">
    <property type="protein sequence ID" value="KDN44520.1"/>
    <property type="molecule type" value="Genomic_DNA"/>
</dbReference>
<dbReference type="GO" id="GO:0046983">
    <property type="term" value="F:protein dimerization activity"/>
    <property type="evidence" value="ECO:0007669"/>
    <property type="project" value="InterPro"/>
</dbReference>
<dbReference type="OrthoDB" id="690068at2759"/>
<sequence length="131" mass="14447">MQSGSVSFDQAAVFNSLTKGRIARQNVLFPTQAIEEQAVALAPVPPESAALAALQAKPNKGIILSKTVEYISRLQELSRKQILRNRDLESEVKQLREKHKPLRPSISNTVDAPDPNMFGYHLEGGVNLRLS</sequence>